<sequence>MQVNADALTSLQVFENESHASMHSDKTKEGLSLFGILNDTKTTLGRALLRSWLLRPSLLLTVINSRLDAVECFSSPENIVTANTMHNHLKGIRNMPRIMNMLKTGRGRLSDWQGLVKFTFYMAMLRESLTELHEAEKVDVVVKLNDALDIACYRDIGTRINEIVDWEESSSTGRVCVRAHIDEDLDNRKHMYHGINSVLSNVAEQISNKIPPDYASSLNVVYFPQLGYLICIPMPERWRTEGGIDVLDGWTFQFSSDEFVYFKSNEMRDMDSHIGDLHSLIVDRELEIIHALLEEILAHQKSISGACDACAELDCLLSFATASRTNNYTRPEIVEENIINIKRGRHPLQEQVVDTFIENDARMIGGAGFGVRSSEEWNSIILCTGSNACGKSIYLKQIALIQIMAQVGCFVPAESATLGLVDKIFTRVSTRESVSKVQSAFMIDLNQVSLALRNSTARSLIILDEFGKGTLATDGAGIFCGVLKHLLNRRKDCPKVLVATHFHDVFREDILDPQELPITFCHMQVMFTASDGRTMSTDGDDESTSTRILPGDKITYLYRVAKGLSLDSHAAKCAEKFGVPPQIVQRARYVSELISSHELGQLLDEEMTEQEKRDLQESEEICRRFLQWDLQADIDVDVKKKLREVLGRKDST</sequence>
<gene>
    <name evidence="1" type="ORF">BDN72DRAFT_832971</name>
</gene>
<dbReference type="Proteomes" id="UP000308600">
    <property type="component" value="Unassembled WGS sequence"/>
</dbReference>
<protein>
    <submittedName>
        <fullName evidence="1">Uncharacterized protein</fullName>
    </submittedName>
</protein>
<organism evidence="1 2">
    <name type="scientific">Pluteus cervinus</name>
    <dbReference type="NCBI Taxonomy" id="181527"/>
    <lineage>
        <taxon>Eukaryota</taxon>
        <taxon>Fungi</taxon>
        <taxon>Dikarya</taxon>
        <taxon>Basidiomycota</taxon>
        <taxon>Agaricomycotina</taxon>
        <taxon>Agaricomycetes</taxon>
        <taxon>Agaricomycetidae</taxon>
        <taxon>Agaricales</taxon>
        <taxon>Pluteineae</taxon>
        <taxon>Pluteaceae</taxon>
        <taxon>Pluteus</taxon>
    </lineage>
</organism>
<accession>A0ACD3B955</accession>
<keyword evidence="2" id="KW-1185">Reference proteome</keyword>
<name>A0ACD3B955_9AGAR</name>
<dbReference type="EMBL" id="ML208266">
    <property type="protein sequence ID" value="TFK74858.1"/>
    <property type="molecule type" value="Genomic_DNA"/>
</dbReference>
<reference evidence="1 2" key="1">
    <citation type="journal article" date="2019" name="Nat. Ecol. Evol.">
        <title>Megaphylogeny resolves global patterns of mushroom evolution.</title>
        <authorList>
            <person name="Varga T."/>
            <person name="Krizsan K."/>
            <person name="Foldi C."/>
            <person name="Dima B."/>
            <person name="Sanchez-Garcia M."/>
            <person name="Sanchez-Ramirez S."/>
            <person name="Szollosi G.J."/>
            <person name="Szarkandi J.G."/>
            <person name="Papp V."/>
            <person name="Albert L."/>
            <person name="Andreopoulos W."/>
            <person name="Angelini C."/>
            <person name="Antonin V."/>
            <person name="Barry K.W."/>
            <person name="Bougher N.L."/>
            <person name="Buchanan P."/>
            <person name="Buyck B."/>
            <person name="Bense V."/>
            <person name="Catcheside P."/>
            <person name="Chovatia M."/>
            <person name="Cooper J."/>
            <person name="Damon W."/>
            <person name="Desjardin D."/>
            <person name="Finy P."/>
            <person name="Geml J."/>
            <person name="Haridas S."/>
            <person name="Hughes K."/>
            <person name="Justo A."/>
            <person name="Karasinski D."/>
            <person name="Kautmanova I."/>
            <person name="Kiss B."/>
            <person name="Kocsube S."/>
            <person name="Kotiranta H."/>
            <person name="LaButti K.M."/>
            <person name="Lechner B.E."/>
            <person name="Liimatainen K."/>
            <person name="Lipzen A."/>
            <person name="Lukacs Z."/>
            <person name="Mihaltcheva S."/>
            <person name="Morgado L.N."/>
            <person name="Niskanen T."/>
            <person name="Noordeloos M.E."/>
            <person name="Ohm R.A."/>
            <person name="Ortiz-Santana B."/>
            <person name="Ovrebo C."/>
            <person name="Racz N."/>
            <person name="Riley R."/>
            <person name="Savchenko A."/>
            <person name="Shiryaev A."/>
            <person name="Soop K."/>
            <person name="Spirin V."/>
            <person name="Szebenyi C."/>
            <person name="Tomsovsky M."/>
            <person name="Tulloss R.E."/>
            <person name="Uehling J."/>
            <person name="Grigoriev I.V."/>
            <person name="Vagvolgyi C."/>
            <person name="Papp T."/>
            <person name="Martin F.M."/>
            <person name="Miettinen O."/>
            <person name="Hibbett D.S."/>
            <person name="Nagy L.G."/>
        </authorList>
    </citation>
    <scope>NUCLEOTIDE SEQUENCE [LARGE SCALE GENOMIC DNA]</scope>
    <source>
        <strain evidence="1 2">NL-1719</strain>
    </source>
</reference>
<evidence type="ECO:0000313" key="1">
    <source>
        <dbReference type="EMBL" id="TFK74858.1"/>
    </source>
</evidence>
<proteinExistence type="predicted"/>
<evidence type="ECO:0000313" key="2">
    <source>
        <dbReference type="Proteomes" id="UP000308600"/>
    </source>
</evidence>